<gene>
    <name evidence="3" type="ORF">O181_003259</name>
</gene>
<dbReference type="PANTHER" id="PTHR46148">
    <property type="entry name" value="CHROMO DOMAIN-CONTAINING PROTEIN"/>
    <property type="match status" value="1"/>
</dbReference>
<dbReference type="Proteomes" id="UP000765509">
    <property type="component" value="Unassembled WGS sequence"/>
</dbReference>
<keyword evidence="4" id="KW-1185">Reference proteome</keyword>
<dbReference type="EMBL" id="AVOT02000582">
    <property type="protein sequence ID" value="MBW0463544.1"/>
    <property type="molecule type" value="Genomic_DNA"/>
</dbReference>
<dbReference type="AlphaFoldDB" id="A0A9Q3BDT2"/>
<organism evidence="3 4">
    <name type="scientific">Austropuccinia psidii MF-1</name>
    <dbReference type="NCBI Taxonomy" id="1389203"/>
    <lineage>
        <taxon>Eukaryota</taxon>
        <taxon>Fungi</taxon>
        <taxon>Dikarya</taxon>
        <taxon>Basidiomycota</taxon>
        <taxon>Pucciniomycotina</taxon>
        <taxon>Pucciniomycetes</taxon>
        <taxon>Pucciniales</taxon>
        <taxon>Sphaerophragmiaceae</taxon>
        <taxon>Austropuccinia</taxon>
    </lineage>
</organism>
<dbReference type="InterPro" id="IPR016197">
    <property type="entry name" value="Chromo-like_dom_sf"/>
</dbReference>
<evidence type="ECO:0000313" key="4">
    <source>
        <dbReference type="Proteomes" id="UP000765509"/>
    </source>
</evidence>
<dbReference type="CDD" id="cd00024">
    <property type="entry name" value="CD_CSD"/>
    <property type="match status" value="1"/>
</dbReference>
<protein>
    <recommendedName>
        <fullName evidence="2">Tf2-1-like SH3-like domain-containing protein</fullName>
    </recommendedName>
</protein>
<evidence type="ECO:0000259" key="2">
    <source>
        <dbReference type="Pfam" id="PF24626"/>
    </source>
</evidence>
<dbReference type="Pfam" id="PF24626">
    <property type="entry name" value="SH3_Tf2-1"/>
    <property type="match status" value="1"/>
</dbReference>
<evidence type="ECO:0000256" key="1">
    <source>
        <dbReference type="SAM" id="MobiDB-lite"/>
    </source>
</evidence>
<feature type="domain" description="Tf2-1-like SH3-like" evidence="2">
    <location>
        <begin position="58"/>
        <end position="119"/>
    </location>
</feature>
<evidence type="ECO:0000313" key="3">
    <source>
        <dbReference type="EMBL" id="MBW0463544.1"/>
    </source>
</evidence>
<sequence length="207" mass="23525">MDFISQLPLLNNFVSIVVVLDRFSKMAIFIPAYGAITSLESAQIIISHVFSKHEILPGEKVWLASKNIKTTRATKKLTEEWVGPFEVIKKIGRHDYHLKLPLQWKAVHPVFHVSLLEPVKQSSIPDCNQLPLPPTLVEKQEEWEVAQVLGSKLKRDKLWYFVEWKGFSEEPERTARGPASTLTSSPDLSKDLHAMYPDKPGSITSRV</sequence>
<proteinExistence type="predicted"/>
<comment type="caution">
    <text evidence="3">The sequence shown here is derived from an EMBL/GenBank/DDBJ whole genome shotgun (WGS) entry which is preliminary data.</text>
</comment>
<dbReference type="SUPFAM" id="SSF54160">
    <property type="entry name" value="Chromo domain-like"/>
    <property type="match status" value="1"/>
</dbReference>
<feature type="region of interest" description="Disordered" evidence="1">
    <location>
        <begin position="172"/>
        <end position="207"/>
    </location>
</feature>
<reference evidence="3" key="1">
    <citation type="submission" date="2021-03" db="EMBL/GenBank/DDBJ databases">
        <title>Draft genome sequence of rust myrtle Austropuccinia psidii MF-1, a brazilian biotype.</title>
        <authorList>
            <person name="Quecine M.C."/>
            <person name="Pachon D.M.R."/>
            <person name="Bonatelli M.L."/>
            <person name="Correr F.H."/>
            <person name="Franceschini L.M."/>
            <person name="Leite T.F."/>
            <person name="Margarido G.R.A."/>
            <person name="Almeida C.A."/>
            <person name="Ferrarezi J.A."/>
            <person name="Labate C.A."/>
        </authorList>
    </citation>
    <scope>NUCLEOTIDE SEQUENCE</scope>
    <source>
        <strain evidence="3">MF-1</strain>
    </source>
</reference>
<dbReference type="InterPro" id="IPR056924">
    <property type="entry name" value="SH3_Tf2-1"/>
</dbReference>
<dbReference type="PANTHER" id="PTHR46148:SF52">
    <property type="entry name" value="OS04G0603800 PROTEIN"/>
    <property type="match status" value="1"/>
</dbReference>
<dbReference type="Gene3D" id="2.40.50.40">
    <property type="match status" value="1"/>
</dbReference>
<accession>A0A9Q3BDT2</accession>
<name>A0A9Q3BDT2_9BASI</name>
<dbReference type="OrthoDB" id="5071305at2759"/>